<organism evidence="1 2">
    <name type="scientific">Dichomitus squalens</name>
    <dbReference type="NCBI Taxonomy" id="114155"/>
    <lineage>
        <taxon>Eukaryota</taxon>
        <taxon>Fungi</taxon>
        <taxon>Dikarya</taxon>
        <taxon>Basidiomycota</taxon>
        <taxon>Agaricomycotina</taxon>
        <taxon>Agaricomycetes</taxon>
        <taxon>Polyporales</taxon>
        <taxon>Polyporaceae</taxon>
        <taxon>Dichomitus</taxon>
    </lineage>
</organism>
<accession>A0A4V2K796</accession>
<gene>
    <name evidence="1" type="ORF">BD310DRAFT_706237</name>
</gene>
<evidence type="ECO:0000313" key="1">
    <source>
        <dbReference type="EMBL" id="TBU55178.1"/>
    </source>
</evidence>
<evidence type="ECO:0000313" key="2">
    <source>
        <dbReference type="Proteomes" id="UP000292082"/>
    </source>
</evidence>
<dbReference type="EMBL" id="ML145173">
    <property type="protein sequence ID" value="TBU55178.1"/>
    <property type="molecule type" value="Genomic_DNA"/>
</dbReference>
<dbReference type="Proteomes" id="UP000292082">
    <property type="component" value="Unassembled WGS sequence"/>
</dbReference>
<name>A0A4V2K796_9APHY</name>
<proteinExistence type="predicted"/>
<sequence length="131" mass="14377">MDICCLTLSYTVVSFNRACPSRSPCHTIFLQTWTRCSSTRASCLSICSPFRLSLSQRSFRLASFPFTLCRAVATAVPPAGPEYIPRNSAGNLSPSVTCPLCRTSRIARGCLLHREVVDGSLRVMYQCGATF</sequence>
<protein>
    <submittedName>
        <fullName evidence="1">Uncharacterized protein</fullName>
    </submittedName>
</protein>
<dbReference type="AlphaFoldDB" id="A0A4V2K796"/>
<keyword evidence="2" id="KW-1185">Reference proteome</keyword>
<reference evidence="1 2" key="1">
    <citation type="submission" date="2019-01" db="EMBL/GenBank/DDBJ databases">
        <title>Draft genome sequences of three monokaryotic isolates of the white-rot basidiomycete fungus Dichomitus squalens.</title>
        <authorList>
            <consortium name="DOE Joint Genome Institute"/>
            <person name="Lopez S.C."/>
            <person name="Andreopoulos B."/>
            <person name="Pangilinan J."/>
            <person name="Lipzen A."/>
            <person name="Riley R."/>
            <person name="Ahrendt S."/>
            <person name="Ng V."/>
            <person name="Barry K."/>
            <person name="Daum C."/>
            <person name="Grigoriev I.V."/>
            <person name="Hilden K.S."/>
            <person name="Makela M.R."/>
            <person name="de Vries R.P."/>
        </authorList>
    </citation>
    <scope>NUCLEOTIDE SEQUENCE [LARGE SCALE GENOMIC DNA]</scope>
    <source>
        <strain evidence="1 2">CBS 464.89</strain>
    </source>
</reference>